<proteinExistence type="predicted"/>
<dbReference type="RefSeq" id="WP_114590737.1">
    <property type="nucleotide sequence ID" value="NZ_CP031165.1"/>
</dbReference>
<evidence type="ECO:0000256" key="6">
    <source>
        <dbReference type="SAM" id="Phobius"/>
    </source>
</evidence>
<dbReference type="Gene3D" id="1.20.1250.20">
    <property type="entry name" value="MFS general substrate transporter like domains"/>
    <property type="match status" value="2"/>
</dbReference>
<feature type="transmembrane region" description="Helical" evidence="6">
    <location>
        <begin position="122"/>
        <end position="140"/>
    </location>
</feature>
<feature type="region of interest" description="Disordered" evidence="5">
    <location>
        <begin position="1"/>
        <end position="22"/>
    </location>
</feature>
<keyword evidence="9" id="KW-1185">Reference proteome</keyword>
<dbReference type="EMBL" id="CP031165">
    <property type="protein sequence ID" value="AXV06024.1"/>
    <property type="molecule type" value="Genomic_DNA"/>
</dbReference>
<feature type="compositionally biased region" description="Low complexity" evidence="5">
    <location>
        <begin position="11"/>
        <end position="22"/>
    </location>
</feature>
<dbReference type="AlphaFoldDB" id="A0A346XUX7"/>
<gene>
    <name evidence="8" type="ORF">DVS28_a1325</name>
</gene>
<reference evidence="8 9" key="1">
    <citation type="submission" date="2018-09" db="EMBL/GenBank/DDBJ databases">
        <title>Complete genome sequence of Euzebya sp. DY32-46 isolated from seawater of Pacific Ocean.</title>
        <authorList>
            <person name="Xu L."/>
            <person name="Wu Y.-H."/>
            <person name="Xu X.-W."/>
        </authorList>
    </citation>
    <scope>NUCLEOTIDE SEQUENCE [LARGE SCALE GENOMIC DNA]</scope>
    <source>
        <strain evidence="8 9">DY32-46</strain>
    </source>
</reference>
<feature type="transmembrane region" description="Helical" evidence="6">
    <location>
        <begin position="30"/>
        <end position="51"/>
    </location>
</feature>
<feature type="transmembrane region" description="Helical" evidence="6">
    <location>
        <begin position="152"/>
        <end position="172"/>
    </location>
</feature>
<evidence type="ECO:0000256" key="4">
    <source>
        <dbReference type="ARBA" id="ARBA00023136"/>
    </source>
</evidence>
<dbReference type="InterPro" id="IPR011701">
    <property type="entry name" value="MFS"/>
</dbReference>
<evidence type="ECO:0000256" key="1">
    <source>
        <dbReference type="ARBA" id="ARBA00004651"/>
    </source>
</evidence>
<evidence type="ECO:0000256" key="3">
    <source>
        <dbReference type="ARBA" id="ARBA00022989"/>
    </source>
</evidence>
<dbReference type="OrthoDB" id="9781976at2"/>
<dbReference type="GO" id="GO:0022857">
    <property type="term" value="F:transmembrane transporter activity"/>
    <property type="evidence" value="ECO:0007669"/>
    <property type="project" value="InterPro"/>
</dbReference>
<dbReference type="PROSITE" id="PS50850">
    <property type="entry name" value="MFS"/>
    <property type="match status" value="1"/>
</dbReference>
<feature type="domain" description="Major facilitator superfamily (MFS) profile" evidence="7">
    <location>
        <begin position="29"/>
        <end position="408"/>
    </location>
</feature>
<protein>
    <submittedName>
        <fullName evidence="8">Putative membrane protein</fullName>
    </submittedName>
</protein>
<dbReference type="InterPro" id="IPR036259">
    <property type="entry name" value="MFS_trans_sf"/>
</dbReference>
<evidence type="ECO:0000256" key="5">
    <source>
        <dbReference type="SAM" id="MobiDB-lite"/>
    </source>
</evidence>
<dbReference type="Proteomes" id="UP000264006">
    <property type="component" value="Chromosome"/>
</dbReference>
<keyword evidence="3 6" id="KW-1133">Transmembrane helix</keyword>
<dbReference type="GO" id="GO:0005886">
    <property type="term" value="C:plasma membrane"/>
    <property type="evidence" value="ECO:0007669"/>
    <property type="project" value="UniProtKB-SubCell"/>
</dbReference>
<keyword evidence="2 6" id="KW-0812">Transmembrane</keyword>
<keyword evidence="4 6" id="KW-0472">Membrane</keyword>
<evidence type="ECO:0000313" key="8">
    <source>
        <dbReference type="EMBL" id="AXV06024.1"/>
    </source>
</evidence>
<feature type="transmembrane region" description="Helical" evidence="6">
    <location>
        <begin position="354"/>
        <end position="376"/>
    </location>
</feature>
<accession>A0A346XUX7</accession>
<feature type="transmembrane region" description="Helical" evidence="6">
    <location>
        <begin position="63"/>
        <end position="85"/>
    </location>
</feature>
<dbReference type="SUPFAM" id="SSF103473">
    <property type="entry name" value="MFS general substrate transporter"/>
    <property type="match status" value="1"/>
</dbReference>
<organism evidence="8 9">
    <name type="scientific">Euzebya pacifica</name>
    <dbReference type="NCBI Taxonomy" id="1608957"/>
    <lineage>
        <taxon>Bacteria</taxon>
        <taxon>Bacillati</taxon>
        <taxon>Actinomycetota</taxon>
        <taxon>Nitriliruptoria</taxon>
        <taxon>Euzebyales</taxon>
    </lineage>
</organism>
<feature type="transmembrane region" description="Helical" evidence="6">
    <location>
        <begin position="382"/>
        <end position="400"/>
    </location>
</feature>
<feature type="transmembrane region" description="Helical" evidence="6">
    <location>
        <begin position="178"/>
        <end position="198"/>
    </location>
</feature>
<dbReference type="KEGG" id="euz:DVS28_a1325"/>
<evidence type="ECO:0000313" key="9">
    <source>
        <dbReference type="Proteomes" id="UP000264006"/>
    </source>
</evidence>
<feature type="transmembrane region" description="Helical" evidence="6">
    <location>
        <begin position="233"/>
        <end position="253"/>
    </location>
</feature>
<evidence type="ECO:0000256" key="2">
    <source>
        <dbReference type="ARBA" id="ARBA00022692"/>
    </source>
</evidence>
<feature type="compositionally biased region" description="Polar residues" evidence="5">
    <location>
        <begin position="1"/>
        <end position="10"/>
    </location>
</feature>
<dbReference type="PANTHER" id="PTHR23521">
    <property type="entry name" value="TRANSPORTER MFS SUPERFAMILY"/>
    <property type="match status" value="1"/>
</dbReference>
<feature type="transmembrane region" description="Helical" evidence="6">
    <location>
        <begin position="265"/>
        <end position="285"/>
    </location>
</feature>
<dbReference type="InterPro" id="IPR020846">
    <property type="entry name" value="MFS_dom"/>
</dbReference>
<sequence>MSQSDATSQFDAGAAAPTAAADPPGRWRALTVLSAAMILSMATWFSAAAVLPQLREDLGISAAQGSLLTIAVQLGFVVGAVATAATNLADLVRARRLVLLGTIGAAAANLGLLAAGSFGPALVLRFLVGASLSGVYGPSLKSMSTWFRQQRGTALGVMVGALTLGSALPHLVNSFGGIDWRLLIVVTSTLTVAGGLLAELGTDDGPFPFPSTPFDPSKLGLVFTDRKVRLASIGYFGHMYELYAMWAWFAVFFTDVLDGDTRGAALVTFVVIGMGAIGSWVGGVLGDRFSRTTSTSIAMGISGTMALVVGALVEAPWPIVLVAGLVWGFWVVADSAQFSALVTEHADQRYVGTAVTMQLAVGFTLTVVTIWLVPLVRDATSWWLAFAILVPGPVVGVVAMQRLARLVASESTASPGGGARTARA</sequence>
<comment type="subcellular location">
    <subcellularLocation>
        <location evidence="1">Cell membrane</location>
        <topology evidence="1">Multi-pass membrane protein</topology>
    </subcellularLocation>
</comment>
<name>A0A346XUX7_9ACTN</name>
<dbReference type="Pfam" id="PF07690">
    <property type="entry name" value="MFS_1"/>
    <property type="match status" value="1"/>
</dbReference>
<evidence type="ECO:0000259" key="7">
    <source>
        <dbReference type="PROSITE" id="PS50850"/>
    </source>
</evidence>
<feature type="transmembrane region" description="Helical" evidence="6">
    <location>
        <begin position="97"/>
        <end position="116"/>
    </location>
</feature>
<dbReference type="PANTHER" id="PTHR23521:SF3">
    <property type="entry name" value="MFS TRANSPORTER"/>
    <property type="match status" value="1"/>
</dbReference>